<evidence type="ECO:0000259" key="3">
    <source>
        <dbReference type="Pfam" id="PF00497"/>
    </source>
</evidence>
<reference evidence="4" key="2">
    <citation type="journal article" date="2021" name="PeerJ">
        <title>Extensive microbial diversity within the chicken gut microbiome revealed by metagenomics and culture.</title>
        <authorList>
            <person name="Gilroy R."/>
            <person name="Ravi A."/>
            <person name="Getino M."/>
            <person name="Pursley I."/>
            <person name="Horton D.L."/>
            <person name="Alikhan N.F."/>
            <person name="Baker D."/>
            <person name="Gharbi K."/>
            <person name="Hall N."/>
            <person name="Watson M."/>
            <person name="Adriaenssens E.M."/>
            <person name="Foster-Nyarko E."/>
            <person name="Jarju S."/>
            <person name="Secka A."/>
            <person name="Antonio M."/>
            <person name="Oren A."/>
            <person name="Chaudhuri R.R."/>
            <person name="La Ragione R."/>
            <person name="Hildebrand F."/>
            <person name="Pallen M.J."/>
        </authorList>
    </citation>
    <scope>NUCLEOTIDE SEQUENCE</scope>
    <source>
        <strain evidence="4">10406</strain>
    </source>
</reference>
<feature type="signal peptide" evidence="2">
    <location>
        <begin position="1"/>
        <end position="24"/>
    </location>
</feature>
<gene>
    <name evidence="4" type="ORF">IAC73_01100</name>
</gene>
<proteinExistence type="predicted"/>
<dbReference type="AlphaFoldDB" id="A0A9D1N9H5"/>
<reference evidence="4" key="1">
    <citation type="submission" date="2020-10" db="EMBL/GenBank/DDBJ databases">
        <authorList>
            <person name="Gilroy R."/>
        </authorList>
    </citation>
    <scope>NUCLEOTIDE SEQUENCE</scope>
    <source>
        <strain evidence="4">10406</strain>
    </source>
</reference>
<evidence type="ECO:0000256" key="2">
    <source>
        <dbReference type="SAM" id="SignalP"/>
    </source>
</evidence>
<dbReference type="InterPro" id="IPR001638">
    <property type="entry name" value="Solute-binding_3/MltF_N"/>
</dbReference>
<dbReference type="PANTHER" id="PTHR35936:SF34">
    <property type="entry name" value="ABC TRANSPORTER EXTRACELLULAR-BINDING PROTEIN YCKB-RELATED"/>
    <property type="match status" value="1"/>
</dbReference>
<organism evidence="4 5">
    <name type="scientific">Candidatus Limadaptatus stercoripullorum</name>
    <dbReference type="NCBI Taxonomy" id="2840846"/>
    <lineage>
        <taxon>Bacteria</taxon>
        <taxon>Bacillati</taxon>
        <taxon>Bacillota</taxon>
        <taxon>Clostridia</taxon>
        <taxon>Eubacteriales</taxon>
        <taxon>Candidatus Limadaptatus</taxon>
    </lineage>
</organism>
<feature type="domain" description="Solute-binding protein family 3/N-terminal" evidence="3">
    <location>
        <begin position="154"/>
        <end position="253"/>
    </location>
</feature>
<evidence type="ECO:0000256" key="1">
    <source>
        <dbReference type="ARBA" id="ARBA00022729"/>
    </source>
</evidence>
<evidence type="ECO:0000313" key="4">
    <source>
        <dbReference type="EMBL" id="HIU98425.1"/>
    </source>
</evidence>
<dbReference type="Proteomes" id="UP000886857">
    <property type="component" value="Unassembled WGS sequence"/>
</dbReference>
<dbReference type="Pfam" id="PF00497">
    <property type="entry name" value="SBP_bac_3"/>
    <property type="match status" value="1"/>
</dbReference>
<name>A0A9D1N9H5_9FIRM</name>
<accession>A0A9D1N9H5</accession>
<dbReference type="PANTHER" id="PTHR35936">
    <property type="entry name" value="MEMBRANE-BOUND LYTIC MUREIN TRANSGLYCOSYLASE F"/>
    <property type="match status" value="1"/>
</dbReference>
<dbReference type="Gene3D" id="3.40.190.10">
    <property type="entry name" value="Periplasmic binding protein-like II"/>
    <property type="match status" value="4"/>
</dbReference>
<dbReference type="EMBL" id="DVOE01000012">
    <property type="protein sequence ID" value="HIU98425.1"/>
    <property type="molecule type" value="Genomic_DNA"/>
</dbReference>
<dbReference type="SUPFAM" id="SSF53850">
    <property type="entry name" value="Periplasmic binding protein-like II"/>
    <property type="match status" value="2"/>
</dbReference>
<sequence>MKKVLITVVAVALLVSVLALCLTACDPKGKAGYTPVPYQADTLTELNAGTADVAILDYTMASYLLSQETSLTKNLTMIESIEFPSEEYGVAFRKGSTGLADKVNRALNALKDTKVKEIAARYGLENAVLSLDYTAPASVNDNDWNTIVAKGEIVIGYTLNPPMAIQATDADPLTGFDIELPKAVFEWINEEYGTDLTVKFQLIDWNTKETELASGNIDVIWNGMTITEEREAAMTISNPYLLNRQVAVIRSADADKYTTFESLKKARVVAENGSAGEEIANSIFA</sequence>
<evidence type="ECO:0000313" key="5">
    <source>
        <dbReference type="Proteomes" id="UP000886857"/>
    </source>
</evidence>
<feature type="chain" id="PRO_5038767020" evidence="2">
    <location>
        <begin position="25"/>
        <end position="285"/>
    </location>
</feature>
<protein>
    <submittedName>
        <fullName evidence="4">Transporter substrate-binding domain-containing protein</fullName>
    </submittedName>
</protein>
<keyword evidence="1 2" id="KW-0732">Signal</keyword>
<comment type="caution">
    <text evidence="4">The sequence shown here is derived from an EMBL/GenBank/DDBJ whole genome shotgun (WGS) entry which is preliminary data.</text>
</comment>